<reference evidence="11" key="1">
    <citation type="submission" date="2016-07" db="EMBL/GenBank/DDBJ databases">
        <title>Frankia sp. NRRL B-16219 Genome sequencing.</title>
        <authorList>
            <person name="Ghodhbane-Gtari F."/>
            <person name="Swanson E."/>
            <person name="Gueddou A."/>
            <person name="Louati M."/>
            <person name="Nouioui I."/>
            <person name="Hezbri K."/>
            <person name="Abebe-Akele F."/>
            <person name="Simpson S."/>
            <person name="Morris K."/>
            <person name="Thomas K."/>
            <person name="Gtari M."/>
            <person name="Tisa L.S."/>
        </authorList>
    </citation>
    <scope>NUCLEOTIDE SEQUENCE [LARGE SCALE GENOMIC DNA]</scope>
    <source>
        <strain evidence="11">NRRL B-16219</strain>
    </source>
</reference>
<comment type="similarity">
    <text evidence="3">Belongs to the bacterial solute-binding protein SsuA/TauA family.</text>
</comment>
<comment type="caution">
    <text evidence="10">The sequence shown here is derived from an EMBL/GenBank/DDBJ whole genome shotgun (WGS) entry which is preliminary data.</text>
</comment>
<name>A0A1S1R562_9ACTN</name>
<keyword evidence="8" id="KW-0472">Membrane</keyword>
<evidence type="ECO:0000256" key="4">
    <source>
        <dbReference type="ARBA" id="ARBA00022448"/>
    </source>
</evidence>
<dbReference type="InterPro" id="IPR044527">
    <property type="entry name" value="NrtA/CpmA_ABC-bd_dom"/>
</dbReference>
<dbReference type="Pfam" id="PF13379">
    <property type="entry name" value="NMT1_2"/>
    <property type="match status" value="1"/>
</dbReference>
<accession>A0A1S1R562</accession>
<evidence type="ECO:0000313" key="11">
    <source>
        <dbReference type="Proteomes" id="UP000179769"/>
    </source>
</evidence>
<dbReference type="AlphaFoldDB" id="A0A1S1R562"/>
<dbReference type="PANTHER" id="PTHR30024:SF47">
    <property type="entry name" value="TAURINE-BINDING PERIPLASMIC PROTEIN"/>
    <property type="match status" value="1"/>
</dbReference>
<keyword evidence="6" id="KW-0997">Cell inner membrane</keyword>
<dbReference type="GO" id="GO:0005886">
    <property type="term" value="C:plasma membrane"/>
    <property type="evidence" value="ECO:0007669"/>
    <property type="project" value="UniProtKB-SubCell"/>
</dbReference>
<protein>
    <submittedName>
        <fullName evidence="10">Sulfonate ABC transporter substrate-binding protein</fullName>
    </submittedName>
</protein>
<feature type="signal peptide" evidence="9">
    <location>
        <begin position="1"/>
        <end position="27"/>
    </location>
</feature>
<keyword evidence="11" id="KW-1185">Reference proteome</keyword>
<proteinExistence type="inferred from homology"/>
<evidence type="ECO:0000256" key="8">
    <source>
        <dbReference type="ARBA" id="ARBA00023136"/>
    </source>
</evidence>
<gene>
    <name evidence="10" type="ORF">BBK14_12325</name>
</gene>
<evidence type="ECO:0000256" key="5">
    <source>
        <dbReference type="ARBA" id="ARBA00022475"/>
    </source>
</evidence>
<comment type="subcellular location">
    <subcellularLocation>
        <location evidence="2">Cell inner membrane</location>
    </subcellularLocation>
    <subcellularLocation>
        <location evidence="1">Periplasm</location>
    </subcellularLocation>
</comment>
<evidence type="ECO:0000256" key="6">
    <source>
        <dbReference type="ARBA" id="ARBA00022519"/>
    </source>
</evidence>
<sequence>MRPKRLWQRFVPLVAAGALALAVTACSGDDGGTESVSASGEVTGTLRLGYFPNLTHAPALVGVGQGIFAKELGSGVKLEPSTFNSGTTEAEAILSGALDAGFIGPNPAVNTFIKSKGEAIRIVSGVTSGGAALVVKPEITSVEQLRGKTLATPSLGNTQDVALRFYLKKNGLVTDTKGGGDVSIRPQENSVTVDAFKSGAIDGAWVPEPVASRLVAEGGKVLVNEADEWPDTDGKFVTTLLIVRTEYLEKNPEIVRRLIAANITAIDQLNADPAAGQAAANEALDKLTGKPLADGVVTSAWKTLTFGPDPIAKSLFLSAAHQEELGLIEDPKLDGIFDLKILNELLADAGDPAVSDK</sequence>
<keyword evidence="5" id="KW-1003">Cell membrane</keyword>
<dbReference type="Proteomes" id="UP000179769">
    <property type="component" value="Unassembled WGS sequence"/>
</dbReference>
<dbReference type="PROSITE" id="PS51257">
    <property type="entry name" value="PROKAR_LIPOPROTEIN"/>
    <property type="match status" value="1"/>
</dbReference>
<evidence type="ECO:0000313" key="10">
    <source>
        <dbReference type="EMBL" id="OHV40432.1"/>
    </source>
</evidence>
<evidence type="ECO:0000256" key="9">
    <source>
        <dbReference type="SAM" id="SignalP"/>
    </source>
</evidence>
<dbReference type="EMBL" id="MAXA01000069">
    <property type="protein sequence ID" value="OHV40432.1"/>
    <property type="molecule type" value="Genomic_DNA"/>
</dbReference>
<dbReference type="OrthoDB" id="506341at2"/>
<keyword evidence="7 9" id="KW-0732">Signal</keyword>
<evidence type="ECO:0000256" key="3">
    <source>
        <dbReference type="ARBA" id="ARBA00010742"/>
    </source>
</evidence>
<feature type="chain" id="PRO_5010171080" evidence="9">
    <location>
        <begin position="28"/>
        <end position="357"/>
    </location>
</feature>
<dbReference type="PANTHER" id="PTHR30024">
    <property type="entry name" value="ALIPHATIC SULFONATES-BINDING PROTEIN-RELATED"/>
    <property type="match status" value="1"/>
</dbReference>
<keyword evidence="4" id="KW-0813">Transport</keyword>
<dbReference type="GO" id="GO:0042597">
    <property type="term" value="C:periplasmic space"/>
    <property type="evidence" value="ECO:0007669"/>
    <property type="project" value="UniProtKB-SubCell"/>
</dbReference>
<evidence type="ECO:0000256" key="7">
    <source>
        <dbReference type="ARBA" id="ARBA00022729"/>
    </source>
</evidence>
<dbReference type="CDD" id="cd13553">
    <property type="entry name" value="PBP2_NrtA_CpmA_like"/>
    <property type="match status" value="1"/>
</dbReference>
<dbReference type="RefSeq" id="WP_071060577.1">
    <property type="nucleotide sequence ID" value="NZ_MAXA01000069.1"/>
</dbReference>
<dbReference type="Gene3D" id="3.40.190.10">
    <property type="entry name" value="Periplasmic binding protein-like II"/>
    <property type="match status" value="2"/>
</dbReference>
<evidence type="ECO:0000256" key="2">
    <source>
        <dbReference type="ARBA" id="ARBA00004533"/>
    </source>
</evidence>
<dbReference type="SUPFAM" id="SSF53850">
    <property type="entry name" value="Periplasmic binding protein-like II"/>
    <property type="match status" value="1"/>
</dbReference>
<evidence type="ECO:0000256" key="1">
    <source>
        <dbReference type="ARBA" id="ARBA00004418"/>
    </source>
</evidence>
<organism evidence="10 11">
    <name type="scientific">Parafrankia soli</name>
    <dbReference type="NCBI Taxonomy" id="2599596"/>
    <lineage>
        <taxon>Bacteria</taxon>
        <taxon>Bacillati</taxon>
        <taxon>Actinomycetota</taxon>
        <taxon>Actinomycetes</taxon>
        <taxon>Frankiales</taxon>
        <taxon>Frankiaceae</taxon>
        <taxon>Parafrankia</taxon>
    </lineage>
</organism>